<dbReference type="GO" id="GO:0004252">
    <property type="term" value="F:serine-type endopeptidase activity"/>
    <property type="evidence" value="ECO:0007669"/>
    <property type="project" value="UniProtKB-UniRule"/>
</dbReference>
<dbReference type="InterPro" id="IPR003137">
    <property type="entry name" value="PA_domain"/>
</dbReference>
<organism evidence="13 14">
    <name type="scientific">Duganella callida</name>
    <dbReference type="NCBI Taxonomy" id="2561932"/>
    <lineage>
        <taxon>Bacteria</taxon>
        <taxon>Pseudomonadati</taxon>
        <taxon>Pseudomonadota</taxon>
        <taxon>Betaproteobacteria</taxon>
        <taxon>Burkholderiales</taxon>
        <taxon>Oxalobacteraceae</taxon>
        <taxon>Telluria group</taxon>
        <taxon>Duganella</taxon>
    </lineage>
</organism>
<dbReference type="InterPro" id="IPR045051">
    <property type="entry name" value="SBT"/>
</dbReference>
<keyword evidence="3 6" id="KW-0378">Hydrolase</keyword>
<evidence type="ECO:0000256" key="5">
    <source>
        <dbReference type="PIRSR" id="PIRSR615500-1"/>
    </source>
</evidence>
<feature type="signal peptide" evidence="8">
    <location>
        <begin position="1"/>
        <end position="23"/>
    </location>
</feature>
<dbReference type="RefSeq" id="WP_135203715.1">
    <property type="nucleotide sequence ID" value="NZ_SPVG01000220.1"/>
</dbReference>
<feature type="active site" description="Charge relay system" evidence="5 6">
    <location>
        <position position="260"/>
    </location>
</feature>
<dbReference type="InterPro" id="IPR034197">
    <property type="entry name" value="Peptidases_S8_3"/>
</dbReference>
<evidence type="ECO:0000256" key="8">
    <source>
        <dbReference type="SAM" id="SignalP"/>
    </source>
</evidence>
<evidence type="ECO:0000256" key="6">
    <source>
        <dbReference type="PROSITE-ProRule" id="PRU01240"/>
    </source>
</evidence>
<reference evidence="13 14" key="1">
    <citation type="submission" date="2019-03" db="EMBL/GenBank/DDBJ databases">
        <title>Draft Genome Sequence of Duganella callidus sp. nov., a Novel Duganella Species Isolated from Cultivated Soil.</title>
        <authorList>
            <person name="Raths R."/>
            <person name="Peta V."/>
            <person name="Bucking H."/>
        </authorList>
    </citation>
    <scope>NUCLEOTIDE SEQUENCE [LARGE SCALE GENOMIC DNA]</scope>
    <source>
        <strain evidence="13 14">DN04</strain>
    </source>
</reference>
<dbReference type="Pfam" id="PF17766">
    <property type="entry name" value="fn3_6"/>
    <property type="match status" value="1"/>
</dbReference>
<feature type="domain" description="Subtilisin-like protease fibronectin type-III" evidence="12">
    <location>
        <begin position="723"/>
        <end position="814"/>
    </location>
</feature>
<evidence type="ECO:0000256" key="4">
    <source>
        <dbReference type="ARBA" id="ARBA00022825"/>
    </source>
</evidence>
<dbReference type="PRINTS" id="PR00723">
    <property type="entry name" value="SUBTILISIN"/>
</dbReference>
<dbReference type="CDD" id="cd04852">
    <property type="entry name" value="Peptidases_S8_3"/>
    <property type="match status" value="1"/>
</dbReference>
<dbReference type="PANTHER" id="PTHR10795">
    <property type="entry name" value="PROPROTEIN CONVERTASE SUBTILISIN/KEXIN"/>
    <property type="match status" value="1"/>
</dbReference>
<evidence type="ECO:0000259" key="9">
    <source>
        <dbReference type="Pfam" id="PF00082"/>
    </source>
</evidence>
<sequence length="1061" mass="107990">MKLHPISAAVTLLLGSLLQIAHADDVRRPYIVQLTDKPVASYTGGVSGLAATQPPAGQRIVLDTSAVNLYTDYLVHKQATVKAAVPSAPILYDYQIALNGFAAMLTDDEVRTLQANSGVASITADTPRAPTTNYTPTFLGLDGPNGLWAQMGGKDKAGENVVIGIIDGGIWPENPSYADRVDANGVPTFDPNATLAYSAPQNWNGTCQTGEGFTVADCNNKLIGARYFNTGFKAQGLVQHWTDFTSPRDSIGGTLGHGGHGTHTSSTAGGNNNVPAQLSGIPMGNVSGMAPRARIAMYKVCWSYNDASDPTGALNRCWGSDSAAAIERAILDGANVLNYSIGGGTVLNDVVEQAFLHASNAGLFVAASAGNDGPAPSAGHLSPWLTTVGASTHNRFLKADVKLGSGVTYSGASLNINPLPDNTPIIRSEDAAVAGAAPGAVQLCYSKGWNGGVAVLDPAKVSGKIVTCVRGTNDRIDKSRAVAEAGGVGMVMVDNGGGLVAEIHSVPTVHVSAADGALIKAYAASKTGTAGLSHFVNAVGSTPAPVMASFSSRGPNSFDGNVLKPDVTAPGVDILAGVTPELTAAQKANVINGTLRPDPAWNLYQGTSMASPHVAGVAALLHQRHPDWSPAAIKSALMTSATPTYPDTASGDQRGILPFAQGAGHINPTGSVIHRADGKAYNAGGADDPGLVFDLGPNDYKKYLCGAGYSSECSAGTMAGYALNLPSITLNNVLGSITVSRSVTNVSGEAESYAIAPTLSGYTVSASPATLAVGPGETKSFSVTLTRGSAPDNVWQYGDVTLSSSKHVVRIPLTARSGKPLVAPVVVASIKPSGNVMFSVTTGFAGRMSASTAGLKAITKSGALSVARLTTSVGSIADMQAACNSGATGTTLVPFTFPASTVAASFELFDADTGAPGHEDIDMLLLTGNGQLVDYSASDGSNEAILLTAPPAGSYKVCVLGYAPANGVSTTFKLSSAVVSTADTGGNLKVLLPSQVYAGGSATVATTWSGLASGNRYLGGVQLKDPTGNPVGATAVLVETNSPIPLAKGTAKATRLFTSSK</sequence>
<feature type="domain" description="Peptidase S8/S53" evidence="9">
    <location>
        <begin position="158"/>
        <end position="664"/>
    </location>
</feature>
<dbReference type="InterPro" id="IPR000209">
    <property type="entry name" value="Peptidase_S8/S53_dom"/>
</dbReference>
<dbReference type="Pfam" id="PF00082">
    <property type="entry name" value="Peptidase_S8"/>
    <property type="match status" value="1"/>
</dbReference>
<dbReference type="OrthoDB" id="614750at2"/>
<dbReference type="EMBL" id="SPVG01000220">
    <property type="protein sequence ID" value="TFW16878.1"/>
    <property type="molecule type" value="Genomic_DNA"/>
</dbReference>
<accession>A0A4Y9S5R5</accession>
<evidence type="ECO:0000256" key="1">
    <source>
        <dbReference type="ARBA" id="ARBA00011073"/>
    </source>
</evidence>
<dbReference type="InterPro" id="IPR037045">
    <property type="entry name" value="S8pro/Inhibitor_I9_sf"/>
</dbReference>
<dbReference type="Gene3D" id="2.60.40.2310">
    <property type="match status" value="1"/>
</dbReference>
<keyword evidence="2 6" id="KW-0645">Protease</keyword>
<evidence type="ECO:0000313" key="14">
    <source>
        <dbReference type="Proteomes" id="UP000297729"/>
    </source>
</evidence>
<feature type="region of interest" description="Disordered" evidence="7">
    <location>
        <begin position="249"/>
        <end position="273"/>
    </location>
</feature>
<dbReference type="Gene3D" id="3.30.70.80">
    <property type="entry name" value="Peptidase S8 propeptide/proteinase inhibitor I9"/>
    <property type="match status" value="1"/>
</dbReference>
<dbReference type="InterPro" id="IPR041469">
    <property type="entry name" value="Subtilisin-like_FN3"/>
</dbReference>
<keyword evidence="4 6" id="KW-0720">Serine protease</keyword>
<dbReference type="PROSITE" id="PS00138">
    <property type="entry name" value="SUBTILASE_SER"/>
    <property type="match status" value="1"/>
</dbReference>
<dbReference type="Gene3D" id="2.60.120.380">
    <property type="match status" value="1"/>
</dbReference>
<feature type="domain" description="Inhibitor I9" evidence="11">
    <location>
        <begin position="30"/>
        <end position="128"/>
    </location>
</feature>
<dbReference type="InterPro" id="IPR036852">
    <property type="entry name" value="Peptidase_S8/S53_dom_sf"/>
</dbReference>
<gene>
    <name evidence="13" type="ORF">E4L98_22165</name>
</gene>
<protein>
    <submittedName>
        <fullName evidence="13">Peptidase S8 and S53 subtilisin kexin sedolisin</fullName>
    </submittedName>
</protein>
<evidence type="ECO:0000259" key="12">
    <source>
        <dbReference type="Pfam" id="PF17766"/>
    </source>
</evidence>
<keyword evidence="14" id="KW-1185">Reference proteome</keyword>
<feature type="active site" description="Charge relay system" evidence="5 6">
    <location>
        <position position="167"/>
    </location>
</feature>
<dbReference type="CDD" id="cd02120">
    <property type="entry name" value="PA_subtilisin_like"/>
    <property type="match status" value="1"/>
</dbReference>
<dbReference type="Gene3D" id="3.40.50.200">
    <property type="entry name" value="Peptidase S8/S53 domain"/>
    <property type="match status" value="1"/>
</dbReference>
<feature type="domain" description="PA" evidence="10">
    <location>
        <begin position="454"/>
        <end position="518"/>
    </location>
</feature>
<comment type="caution">
    <text evidence="13">The sequence shown here is derived from an EMBL/GenBank/DDBJ whole genome shotgun (WGS) entry which is preliminary data.</text>
</comment>
<feature type="chain" id="PRO_5021340604" evidence="8">
    <location>
        <begin position="24"/>
        <end position="1061"/>
    </location>
</feature>
<dbReference type="Pfam" id="PF02225">
    <property type="entry name" value="PA"/>
    <property type="match status" value="1"/>
</dbReference>
<evidence type="ECO:0000256" key="2">
    <source>
        <dbReference type="ARBA" id="ARBA00022670"/>
    </source>
</evidence>
<evidence type="ECO:0000259" key="11">
    <source>
        <dbReference type="Pfam" id="PF05922"/>
    </source>
</evidence>
<dbReference type="Pfam" id="PF05922">
    <property type="entry name" value="Inhibitor_I9"/>
    <property type="match status" value="1"/>
</dbReference>
<evidence type="ECO:0000256" key="7">
    <source>
        <dbReference type="SAM" id="MobiDB-lite"/>
    </source>
</evidence>
<evidence type="ECO:0000259" key="10">
    <source>
        <dbReference type="Pfam" id="PF02225"/>
    </source>
</evidence>
<dbReference type="PROSITE" id="PS51892">
    <property type="entry name" value="SUBTILASE"/>
    <property type="match status" value="1"/>
</dbReference>
<dbReference type="AlphaFoldDB" id="A0A4Y9S5R5"/>
<evidence type="ECO:0000256" key="3">
    <source>
        <dbReference type="ARBA" id="ARBA00022801"/>
    </source>
</evidence>
<keyword evidence="8" id="KW-0732">Signal</keyword>
<dbReference type="Proteomes" id="UP000297729">
    <property type="component" value="Unassembled WGS sequence"/>
</dbReference>
<dbReference type="InterPro" id="IPR015500">
    <property type="entry name" value="Peptidase_S8_subtilisin-rel"/>
</dbReference>
<dbReference type="GO" id="GO:0006508">
    <property type="term" value="P:proteolysis"/>
    <property type="evidence" value="ECO:0007669"/>
    <property type="project" value="UniProtKB-KW"/>
</dbReference>
<dbReference type="InterPro" id="IPR023828">
    <property type="entry name" value="Peptidase_S8_Ser-AS"/>
</dbReference>
<dbReference type="SUPFAM" id="SSF52743">
    <property type="entry name" value="Subtilisin-like"/>
    <property type="match status" value="1"/>
</dbReference>
<evidence type="ECO:0000313" key="13">
    <source>
        <dbReference type="EMBL" id="TFW16878.1"/>
    </source>
</evidence>
<name>A0A4Y9S5R5_9BURK</name>
<dbReference type="InterPro" id="IPR010259">
    <property type="entry name" value="S8pro/Inhibitor_I9"/>
</dbReference>
<feature type="active site" description="Charge relay system" evidence="5 6">
    <location>
        <position position="608"/>
    </location>
</feature>
<proteinExistence type="inferred from homology"/>
<dbReference type="Gene3D" id="3.50.30.30">
    <property type="match status" value="1"/>
</dbReference>
<comment type="similarity">
    <text evidence="1 6">Belongs to the peptidase S8 family.</text>
</comment>